<proteinExistence type="predicted"/>
<dbReference type="SUPFAM" id="SSF52922">
    <property type="entry name" value="TK C-terminal domain-like"/>
    <property type="match status" value="1"/>
</dbReference>
<feature type="domain" description="Pyruvate:ferredoxin oxidoreductase core" evidence="3">
    <location>
        <begin position="279"/>
        <end position="373"/>
    </location>
</feature>
<dbReference type="PANTHER" id="PTHR43088">
    <property type="entry name" value="SUBUNIT OF PYRUVATE:FLAVODOXIN OXIDOREDUCTASE-RELATED"/>
    <property type="match status" value="1"/>
</dbReference>
<keyword evidence="5" id="KW-1185">Reference proteome</keyword>
<evidence type="ECO:0000313" key="4">
    <source>
        <dbReference type="EMBL" id="SKA89456.1"/>
    </source>
</evidence>
<dbReference type="Gene3D" id="3.40.50.970">
    <property type="match status" value="1"/>
</dbReference>
<dbReference type="GO" id="GO:0016491">
    <property type="term" value="F:oxidoreductase activity"/>
    <property type="evidence" value="ECO:0007669"/>
    <property type="project" value="UniProtKB-KW"/>
</dbReference>
<evidence type="ECO:0000259" key="2">
    <source>
        <dbReference type="Pfam" id="PF01855"/>
    </source>
</evidence>
<dbReference type="Pfam" id="PF01855">
    <property type="entry name" value="POR_N"/>
    <property type="match status" value="1"/>
</dbReference>
<dbReference type="Pfam" id="PF17147">
    <property type="entry name" value="PFOR_II"/>
    <property type="match status" value="1"/>
</dbReference>
<dbReference type="CDD" id="cd07034">
    <property type="entry name" value="TPP_PYR_PFOR_IOR-alpha_like"/>
    <property type="match status" value="1"/>
</dbReference>
<accession>A0A1T4XIZ9</accession>
<sequence length="385" mass="42282">MSGAQQDVRFVQGNEACVRGALYAGVRFFAGYPITPSTEVAEHLAENLPKVGGTFVQMEDEIASMCAVCGASLAGAKAMTATSGPGFSLKQEAIGYAAMAEIPCVVVDVQRAGPSTGLATKVAQADVNQARWGTHGEHSIVTLTASTVQDMFAVTVEAFNIAEAYRTPVILLFDEVMGHMRERLVIPPAGELPVTERLRTAVKPGVNYHPYLPREDGRLPMSDYGDIHRYHVTGLYHDIWGFPTEQPEQVNKLVHHLVDKIEGRVNELARWKEFYMEDAESVLISYGSAARSARHLVETRRQKGHRVGLLELQTIWPFPKELVREKTANAKSVFVVEMNMGQVMAQVKQAVDNPDHVYLVNRVDGTLVTPTDIGNVMRVIEGKGV</sequence>
<dbReference type="InterPro" id="IPR009014">
    <property type="entry name" value="Transketo_C/PFOR_II"/>
</dbReference>
<dbReference type="OrthoDB" id="9794954at2"/>
<evidence type="ECO:0000313" key="5">
    <source>
        <dbReference type="Proteomes" id="UP000190027"/>
    </source>
</evidence>
<dbReference type="PANTHER" id="PTHR43088:SF1">
    <property type="entry name" value="SUBUNIT OF PYRUVATE:FLAVODOXIN OXIDOREDUCTASE"/>
    <property type="match status" value="1"/>
</dbReference>
<dbReference type="InterPro" id="IPR033412">
    <property type="entry name" value="PFOR_II"/>
</dbReference>
<name>A0A1T4XIZ9_9BACT</name>
<reference evidence="4 5" key="1">
    <citation type="submission" date="2017-02" db="EMBL/GenBank/DDBJ databases">
        <authorList>
            <person name="Peterson S.W."/>
        </authorList>
    </citation>
    <scope>NUCLEOTIDE SEQUENCE [LARGE SCALE GENOMIC DNA]</scope>
    <source>
        <strain evidence="4 5">DSM 16080</strain>
    </source>
</reference>
<dbReference type="FunFam" id="3.40.50.970:FF:000022">
    <property type="entry name" value="2-oxoglutarate ferredoxin oxidoreductase alpha subunit"/>
    <property type="match status" value="1"/>
</dbReference>
<dbReference type="RefSeq" id="WP_078717694.1">
    <property type="nucleotide sequence ID" value="NZ_FUYC01000011.1"/>
</dbReference>
<dbReference type="InterPro" id="IPR029061">
    <property type="entry name" value="THDP-binding"/>
</dbReference>
<evidence type="ECO:0000259" key="3">
    <source>
        <dbReference type="Pfam" id="PF17147"/>
    </source>
</evidence>
<dbReference type="InterPro" id="IPR052368">
    <property type="entry name" value="2-oxoacid_oxidoreductase"/>
</dbReference>
<protein>
    <submittedName>
        <fullName evidence="4">2-oxoglutarate ferredoxin oxidoreductase, alpha subunit</fullName>
    </submittedName>
</protein>
<dbReference type="AlphaFoldDB" id="A0A1T4XIZ9"/>
<dbReference type="SUPFAM" id="SSF52518">
    <property type="entry name" value="Thiamin diphosphate-binding fold (THDP-binding)"/>
    <property type="match status" value="1"/>
</dbReference>
<dbReference type="STRING" id="1121449.SAMN02745704_02140"/>
<gene>
    <name evidence="4" type="ORF">SAMN02745704_02140</name>
</gene>
<organism evidence="4 5">
    <name type="scientific">Paucidesulfovibrio gracilis DSM 16080</name>
    <dbReference type="NCBI Taxonomy" id="1121449"/>
    <lineage>
        <taxon>Bacteria</taxon>
        <taxon>Pseudomonadati</taxon>
        <taxon>Thermodesulfobacteriota</taxon>
        <taxon>Desulfovibrionia</taxon>
        <taxon>Desulfovibrionales</taxon>
        <taxon>Desulfovibrionaceae</taxon>
        <taxon>Paucidesulfovibrio</taxon>
    </lineage>
</organism>
<dbReference type="EMBL" id="FUYC01000011">
    <property type="protein sequence ID" value="SKA89456.1"/>
    <property type="molecule type" value="Genomic_DNA"/>
</dbReference>
<dbReference type="InterPro" id="IPR002880">
    <property type="entry name" value="Pyrv_Fd/Flavodoxin_OxRdtase_N"/>
</dbReference>
<keyword evidence="1" id="KW-0560">Oxidoreductase</keyword>
<dbReference type="NCBIfam" id="NF006412">
    <property type="entry name" value="PRK08659.1"/>
    <property type="match status" value="1"/>
</dbReference>
<dbReference type="Gene3D" id="3.40.50.920">
    <property type="match status" value="1"/>
</dbReference>
<dbReference type="Proteomes" id="UP000190027">
    <property type="component" value="Unassembled WGS sequence"/>
</dbReference>
<evidence type="ECO:0000256" key="1">
    <source>
        <dbReference type="ARBA" id="ARBA00023002"/>
    </source>
</evidence>
<feature type="domain" description="Pyruvate flavodoxin/ferredoxin oxidoreductase pyrimidine binding" evidence="2">
    <location>
        <begin position="20"/>
        <end position="239"/>
    </location>
</feature>